<dbReference type="SUPFAM" id="SSF53254">
    <property type="entry name" value="Phosphoglycerate mutase-like"/>
    <property type="match status" value="1"/>
</dbReference>
<organism evidence="1 2">
    <name type="scientific">Stylonychia lemnae</name>
    <name type="common">Ciliate</name>
    <dbReference type="NCBI Taxonomy" id="5949"/>
    <lineage>
        <taxon>Eukaryota</taxon>
        <taxon>Sar</taxon>
        <taxon>Alveolata</taxon>
        <taxon>Ciliophora</taxon>
        <taxon>Intramacronucleata</taxon>
        <taxon>Spirotrichea</taxon>
        <taxon>Stichotrichia</taxon>
        <taxon>Sporadotrichida</taxon>
        <taxon>Oxytrichidae</taxon>
        <taxon>Stylonychinae</taxon>
        <taxon>Stylonychia</taxon>
    </lineage>
</organism>
<dbReference type="Gene3D" id="3.40.50.1240">
    <property type="entry name" value="Phosphoglycerate mutase-like"/>
    <property type="match status" value="1"/>
</dbReference>
<accession>A0A078AI13</accession>
<proteinExistence type="predicted"/>
<reference evidence="1 2" key="1">
    <citation type="submission" date="2014-06" db="EMBL/GenBank/DDBJ databases">
        <authorList>
            <person name="Swart Estienne"/>
        </authorList>
    </citation>
    <scope>NUCLEOTIDE SEQUENCE [LARGE SCALE GENOMIC DNA]</scope>
    <source>
        <strain evidence="1 2">130c</strain>
    </source>
</reference>
<sequence length="277" mass="32233">MESQPIQRKNTTGSQIYLIRHGERADQVENNNKLIEFDHDTPLTDNGFIQAQKTGLYLRSIIAKEQEENRPFDQIIIESSPFLRCLQTAQGIASQIDICDIKVNLGYREWLSQQLFEYNPMGHLFIDQKSKAELSNEFKGLNIIIPEDYLADKDRAIVLMKFPEAMSQARERCIDQTEILIEQYRQDTEQRIMHIIISHGPLVQEFGLYNGGKNNWYLYCQVSAIELCNDGNGRKLLYDNEIFYEENEIVADEQDPIKVLEEPDSENNIRDMDEDFA</sequence>
<evidence type="ECO:0008006" key="3">
    <source>
        <dbReference type="Google" id="ProtNLM"/>
    </source>
</evidence>
<dbReference type="OrthoDB" id="283128at2759"/>
<dbReference type="PANTHER" id="PTHR16469:SF27">
    <property type="entry name" value="UBIQUITIN-ASSOCIATED AND SH3 DOMAIN-CONTAINING BA-RELATED"/>
    <property type="match status" value="1"/>
</dbReference>
<evidence type="ECO:0000313" key="1">
    <source>
        <dbReference type="EMBL" id="CDW81880.1"/>
    </source>
</evidence>
<dbReference type="EMBL" id="CCKQ01010367">
    <property type="protein sequence ID" value="CDW81880.1"/>
    <property type="molecule type" value="Genomic_DNA"/>
</dbReference>
<dbReference type="InterPro" id="IPR051710">
    <property type="entry name" value="Phosphatase_SH3-domain"/>
</dbReference>
<keyword evidence="2" id="KW-1185">Reference proteome</keyword>
<evidence type="ECO:0000313" key="2">
    <source>
        <dbReference type="Proteomes" id="UP000039865"/>
    </source>
</evidence>
<dbReference type="AlphaFoldDB" id="A0A078AI13"/>
<name>A0A078AI13_STYLE</name>
<dbReference type="InterPro" id="IPR029033">
    <property type="entry name" value="His_PPase_superfam"/>
</dbReference>
<dbReference type="PANTHER" id="PTHR16469">
    <property type="entry name" value="UBIQUITIN-ASSOCIATED AND SH3 DOMAIN-CONTAINING BA-RELATED"/>
    <property type="match status" value="1"/>
</dbReference>
<dbReference type="Pfam" id="PF00300">
    <property type="entry name" value="His_Phos_1"/>
    <property type="match status" value="1"/>
</dbReference>
<dbReference type="CDD" id="cd07067">
    <property type="entry name" value="HP_PGM_like"/>
    <property type="match status" value="1"/>
</dbReference>
<gene>
    <name evidence="1" type="primary">Contig6381.g6832</name>
    <name evidence="1" type="ORF">STYLEM_10904</name>
</gene>
<dbReference type="Proteomes" id="UP000039865">
    <property type="component" value="Unassembled WGS sequence"/>
</dbReference>
<dbReference type="InParanoid" id="A0A078AI13"/>
<dbReference type="SMART" id="SM00855">
    <property type="entry name" value="PGAM"/>
    <property type="match status" value="1"/>
</dbReference>
<dbReference type="InterPro" id="IPR013078">
    <property type="entry name" value="His_Pase_superF_clade-1"/>
</dbReference>
<protein>
    <recommendedName>
        <fullName evidence="3">Phosphoglycerate mutase family protein</fullName>
    </recommendedName>
</protein>